<protein>
    <submittedName>
        <fullName evidence="2">Uncharacterized protein</fullName>
    </submittedName>
</protein>
<name>A0A166B280_9AGAM</name>
<accession>A0A166B280</accession>
<evidence type="ECO:0000313" key="3">
    <source>
        <dbReference type="Proteomes" id="UP000076798"/>
    </source>
</evidence>
<feature type="transmembrane region" description="Helical" evidence="1">
    <location>
        <begin position="93"/>
        <end position="112"/>
    </location>
</feature>
<reference evidence="2 3" key="1">
    <citation type="journal article" date="2016" name="Mol. Biol. Evol.">
        <title>Comparative Genomics of Early-Diverging Mushroom-Forming Fungi Provides Insights into the Origins of Lignocellulose Decay Capabilities.</title>
        <authorList>
            <person name="Nagy L.G."/>
            <person name="Riley R."/>
            <person name="Tritt A."/>
            <person name="Adam C."/>
            <person name="Daum C."/>
            <person name="Floudas D."/>
            <person name="Sun H."/>
            <person name="Yadav J.S."/>
            <person name="Pangilinan J."/>
            <person name="Larsson K.H."/>
            <person name="Matsuura K."/>
            <person name="Barry K."/>
            <person name="Labutti K."/>
            <person name="Kuo R."/>
            <person name="Ohm R.A."/>
            <person name="Bhattacharya S.S."/>
            <person name="Shirouzu T."/>
            <person name="Yoshinaga Y."/>
            <person name="Martin F.M."/>
            <person name="Grigoriev I.V."/>
            <person name="Hibbett D.S."/>
        </authorList>
    </citation>
    <scope>NUCLEOTIDE SEQUENCE [LARGE SCALE GENOMIC DNA]</scope>
    <source>
        <strain evidence="2 3">HHB10207 ss-3</strain>
    </source>
</reference>
<proteinExistence type="predicted"/>
<dbReference type="AlphaFoldDB" id="A0A166B280"/>
<keyword evidence="1" id="KW-1133">Transmembrane helix</keyword>
<sequence length="140" mass="16164">MRTYRRDAQAGSIPWSITFVLSTPTSFTCCQYYSDVLHLEINHSGYQYSRRQIEANQTYGVKTSQRVFSSPRANGVSGQLCKRLDLEWIISTWVSQFFNVSGLFLMLDMIALNRRFLFRTKLSNHSGQDDSICAPSRRFS</sequence>
<organism evidence="2 3">
    <name type="scientific">Sistotremastrum suecicum HHB10207 ss-3</name>
    <dbReference type="NCBI Taxonomy" id="1314776"/>
    <lineage>
        <taxon>Eukaryota</taxon>
        <taxon>Fungi</taxon>
        <taxon>Dikarya</taxon>
        <taxon>Basidiomycota</taxon>
        <taxon>Agaricomycotina</taxon>
        <taxon>Agaricomycetes</taxon>
        <taxon>Sistotremastrales</taxon>
        <taxon>Sistotremastraceae</taxon>
        <taxon>Sistotremastrum</taxon>
    </lineage>
</organism>
<keyword evidence="1" id="KW-0472">Membrane</keyword>
<dbReference type="Proteomes" id="UP000076798">
    <property type="component" value="Unassembled WGS sequence"/>
</dbReference>
<keyword evidence="3" id="KW-1185">Reference proteome</keyword>
<dbReference type="EMBL" id="KV428123">
    <property type="protein sequence ID" value="KZT35933.1"/>
    <property type="molecule type" value="Genomic_DNA"/>
</dbReference>
<evidence type="ECO:0000256" key="1">
    <source>
        <dbReference type="SAM" id="Phobius"/>
    </source>
</evidence>
<evidence type="ECO:0000313" key="2">
    <source>
        <dbReference type="EMBL" id="KZT35933.1"/>
    </source>
</evidence>
<gene>
    <name evidence="2" type="ORF">SISSUDRAFT_118660</name>
</gene>
<keyword evidence="1" id="KW-0812">Transmembrane</keyword>